<dbReference type="InterPro" id="IPR037066">
    <property type="entry name" value="Plug_dom_sf"/>
</dbReference>
<evidence type="ECO:0000256" key="11">
    <source>
        <dbReference type="RuleBase" id="RU003357"/>
    </source>
</evidence>
<feature type="domain" description="TonB-dependent receptor plug" evidence="14">
    <location>
        <begin position="73"/>
        <end position="173"/>
    </location>
</feature>
<evidence type="ECO:0000313" key="16">
    <source>
        <dbReference type="Proteomes" id="UP000292136"/>
    </source>
</evidence>
<keyword evidence="16" id="KW-1185">Reference proteome</keyword>
<reference evidence="15 16" key="1">
    <citation type="submission" date="2019-02" db="EMBL/GenBank/DDBJ databases">
        <title>Genomic Encyclopedia of Type Strains, Phase IV (KMG-IV): sequencing the most valuable type-strain genomes for metagenomic binning, comparative biology and taxonomic classification.</title>
        <authorList>
            <person name="Goeker M."/>
        </authorList>
    </citation>
    <scope>NUCLEOTIDE SEQUENCE [LARGE SCALE GENOMIC DNA]</scope>
    <source>
        <strain evidence="15 16">DSM 21223</strain>
    </source>
</reference>
<comment type="caution">
    <text evidence="15">The sequence shown here is derived from an EMBL/GenBank/DDBJ whole genome shotgun (WGS) entry which is preliminary data.</text>
</comment>
<evidence type="ECO:0000256" key="2">
    <source>
        <dbReference type="ARBA" id="ARBA00009810"/>
    </source>
</evidence>
<evidence type="ECO:0000256" key="10">
    <source>
        <dbReference type="PROSITE-ProRule" id="PRU01360"/>
    </source>
</evidence>
<keyword evidence="3 10" id="KW-0813">Transport</keyword>
<evidence type="ECO:0000256" key="5">
    <source>
        <dbReference type="ARBA" id="ARBA00022692"/>
    </source>
</evidence>
<dbReference type="SUPFAM" id="SSF56935">
    <property type="entry name" value="Porins"/>
    <property type="match status" value="1"/>
</dbReference>
<dbReference type="InterPro" id="IPR000531">
    <property type="entry name" value="Beta-barrel_TonB"/>
</dbReference>
<dbReference type="PROSITE" id="PS52016">
    <property type="entry name" value="TONB_DEPENDENT_REC_3"/>
    <property type="match status" value="1"/>
</dbReference>
<evidence type="ECO:0000256" key="9">
    <source>
        <dbReference type="ARBA" id="ARBA00023237"/>
    </source>
</evidence>
<evidence type="ECO:0000256" key="8">
    <source>
        <dbReference type="ARBA" id="ARBA00023170"/>
    </source>
</evidence>
<feature type="domain" description="TonB-dependent receptor-like beta-barrel" evidence="13">
    <location>
        <begin position="252"/>
        <end position="703"/>
    </location>
</feature>
<keyword evidence="4 10" id="KW-1134">Transmembrane beta strand</keyword>
<keyword evidence="6 11" id="KW-0798">TonB box</keyword>
<dbReference type="InterPro" id="IPR036942">
    <property type="entry name" value="Beta-barrel_TonB_sf"/>
</dbReference>
<dbReference type="PANTHER" id="PTHR32552">
    <property type="entry name" value="FERRICHROME IRON RECEPTOR-RELATED"/>
    <property type="match status" value="1"/>
</dbReference>
<dbReference type="RefSeq" id="WP_130458371.1">
    <property type="nucleotide sequence ID" value="NZ_SHKM01000001.1"/>
</dbReference>
<dbReference type="Pfam" id="PF07715">
    <property type="entry name" value="Plug"/>
    <property type="match status" value="1"/>
</dbReference>
<name>A0ABY0IQY4_9RHOO</name>
<accession>A0ABY0IQY4</accession>
<keyword evidence="5 10" id="KW-0812">Transmembrane</keyword>
<dbReference type="InterPro" id="IPR039426">
    <property type="entry name" value="TonB-dep_rcpt-like"/>
</dbReference>
<evidence type="ECO:0000256" key="7">
    <source>
        <dbReference type="ARBA" id="ARBA00023136"/>
    </source>
</evidence>
<keyword evidence="7 10" id="KW-0472">Membrane</keyword>
<dbReference type="Gene3D" id="2.170.130.10">
    <property type="entry name" value="TonB-dependent receptor, plug domain"/>
    <property type="match status" value="1"/>
</dbReference>
<keyword evidence="12" id="KW-0732">Signal</keyword>
<dbReference type="InterPro" id="IPR010105">
    <property type="entry name" value="TonB_sidphr_rcpt"/>
</dbReference>
<dbReference type="CDD" id="cd01347">
    <property type="entry name" value="ligand_gated_channel"/>
    <property type="match status" value="1"/>
</dbReference>
<evidence type="ECO:0000313" key="15">
    <source>
        <dbReference type="EMBL" id="RZT89674.1"/>
    </source>
</evidence>
<feature type="chain" id="PRO_5047349766" evidence="12">
    <location>
        <begin position="35"/>
        <end position="734"/>
    </location>
</feature>
<evidence type="ECO:0000256" key="6">
    <source>
        <dbReference type="ARBA" id="ARBA00023077"/>
    </source>
</evidence>
<organism evidence="15 16">
    <name type="scientific">Azospira oryzae</name>
    <dbReference type="NCBI Taxonomy" id="146939"/>
    <lineage>
        <taxon>Bacteria</taxon>
        <taxon>Pseudomonadati</taxon>
        <taxon>Pseudomonadota</taxon>
        <taxon>Betaproteobacteria</taxon>
        <taxon>Rhodocyclales</taxon>
        <taxon>Rhodocyclaceae</taxon>
        <taxon>Azospira</taxon>
    </lineage>
</organism>
<dbReference type="InterPro" id="IPR012910">
    <property type="entry name" value="Plug_dom"/>
</dbReference>
<keyword evidence="9 10" id="KW-0998">Cell outer membrane</keyword>
<evidence type="ECO:0000256" key="4">
    <source>
        <dbReference type="ARBA" id="ARBA00022452"/>
    </source>
</evidence>
<evidence type="ECO:0000256" key="1">
    <source>
        <dbReference type="ARBA" id="ARBA00004571"/>
    </source>
</evidence>
<protein>
    <submittedName>
        <fullName evidence="15">Iron complex outermembrane receptor protein</fullName>
    </submittedName>
</protein>
<dbReference type="EMBL" id="SHKM01000001">
    <property type="protein sequence ID" value="RZT89674.1"/>
    <property type="molecule type" value="Genomic_DNA"/>
</dbReference>
<evidence type="ECO:0000259" key="14">
    <source>
        <dbReference type="Pfam" id="PF07715"/>
    </source>
</evidence>
<comment type="subcellular location">
    <subcellularLocation>
        <location evidence="1 10">Cell outer membrane</location>
        <topology evidence="1 10">Multi-pass membrane protein</topology>
    </subcellularLocation>
</comment>
<proteinExistence type="inferred from homology"/>
<comment type="similarity">
    <text evidence="2 10 11">Belongs to the TonB-dependent receptor family.</text>
</comment>
<dbReference type="NCBIfam" id="TIGR01783">
    <property type="entry name" value="TonB-siderophor"/>
    <property type="match status" value="1"/>
</dbReference>
<keyword evidence="8 15" id="KW-0675">Receptor</keyword>
<dbReference type="Proteomes" id="UP000292136">
    <property type="component" value="Unassembled WGS sequence"/>
</dbReference>
<evidence type="ECO:0000259" key="13">
    <source>
        <dbReference type="Pfam" id="PF00593"/>
    </source>
</evidence>
<dbReference type="Pfam" id="PF00593">
    <property type="entry name" value="TonB_dep_Rec_b-barrel"/>
    <property type="match status" value="1"/>
</dbReference>
<gene>
    <name evidence="15" type="ORF">EV678_0467</name>
</gene>
<sequence length="734" mass="80447">MLPAPVACCGRPLPHRLAPVSLAVLMIFSPLARAQSADTPRVLDEVVVRDQGLQDDLAFDKKVVTGSRLGLSVKETPAAVTVIDREAIERRGADNTQEILKGVAGMTASSAPGSPGAVFYRGFSGGSVTQLFNGITVQYDTIAARPVDSWIYDRVEAIGGPSSFLYGAGAIGGSINYVTKLANRDGDFTEAKARYGSYNATQVAIGTNRRLNEHNVIRLDVNRDSARGWSKSTKREAWQMAASLLTDLTSNLSHTLAVEYQKETVDRPYWGTPLTKPFDGKVHIDDGTRFKNYNVSDGLYEQTVKWFRSILDYKVNDQLKLRNTLYHYDALRDYRNVETYAFNASNTRVNRSGGLLQRHDQDVNGNRFEFNWDSTLGSLPTAWAGGLDYSLNKQTRYPASTGNAALGNVDPLTYDPGTFNGVTGLASDVYRPDRSNRVTTLALFLENRTFLSKDLSLLTGLRQDHIDLEVTNHRAASATDPAYFKRTYTPLTGRAALTYDLTPNANVYVQYSTAADPPAGILATASFAQVRNFDLTTGKQHEIGSKFAFAEGRGHGSVAYYEITRRNIAVADPNNPGTTIPVGQQSSRGIEVNAAYQLTPRLQASGNFSVVDAQYDDFTEKVGSVAVSRQGNRPSGIPARVTNLWLSYSPSADWRVGGDLRYVSDRYADAANTLKAESYGLLGAFVQYKLDRKTTLTARIKNLTDKVYAENVSGTNMVYLGAPRTLDLSVQTSF</sequence>
<feature type="signal peptide" evidence="12">
    <location>
        <begin position="1"/>
        <end position="34"/>
    </location>
</feature>
<dbReference type="Gene3D" id="2.40.170.20">
    <property type="entry name" value="TonB-dependent receptor, beta-barrel domain"/>
    <property type="match status" value="1"/>
</dbReference>
<evidence type="ECO:0000256" key="12">
    <source>
        <dbReference type="SAM" id="SignalP"/>
    </source>
</evidence>
<dbReference type="PANTHER" id="PTHR32552:SF84">
    <property type="entry name" value="TONB-DEPENDENT RECEPTOR-RELATED"/>
    <property type="match status" value="1"/>
</dbReference>
<evidence type="ECO:0000256" key="3">
    <source>
        <dbReference type="ARBA" id="ARBA00022448"/>
    </source>
</evidence>